<dbReference type="InterPro" id="IPR013785">
    <property type="entry name" value="Aldolase_TIM"/>
</dbReference>
<dbReference type="Proteomes" id="UP001281777">
    <property type="component" value="Unassembled WGS sequence"/>
</dbReference>
<evidence type="ECO:0000313" key="3">
    <source>
        <dbReference type="EMBL" id="MDW2892566.1"/>
    </source>
</evidence>
<dbReference type="RefSeq" id="WP_318043441.1">
    <property type="nucleotide sequence ID" value="NZ_JAWPES010000029.1"/>
</dbReference>
<dbReference type="InterPro" id="IPR011060">
    <property type="entry name" value="RibuloseP-bd_barrel"/>
</dbReference>
<comment type="caution">
    <text evidence="3">The sequence shown here is derived from an EMBL/GenBank/DDBJ whole genome shotgun (WGS) entry which is preliminary data.</text>
</comment>
<protein>
    <submittedName>
        <fullName evidence="3">Ribulose-phosphate 3-epimerase</fullName>
        <ecNumber evidence="3">5.1.3.1</ecNumber>
    </submittedName>
</protein>
<reference evidence="3 7" key="1">
    <citation type="submission" date="2023-10" db="EMBL/GenBank/DDBJ databases">
        <title>Genome sequences of Mycoplasma ovipneumoniae isolated from goats.</title>
        <authorList>
            <person name="Spergser J."/>
        </authorList>
    </citation>
    <scope>NUCLEOTIDE SEQUENCE</scope>
    <source>
        <strain evidence="4">168</strain>
        <strain evidence="6 7">1N</strain>
        <strain evidence="5">279</strain>
        <strain evidence="3">5N</strain>
    </source>
</reference>
<keyword evidence="2 3" id="KW-0413">Isomerase</keyword>
<evidence type="ECO:0000313" key="4">
    <source>
        <dbReference type="EMBL" id="MDW2893674.1"/>
    </source>
</evidence>
<keyword evidence="7" id="KW-1185">Reference proteome</keyword>
<dbReference type="Gene3D" id="3.20.20.70">
    <property type="entry name" value="Aldolase class I"/>
    <property type="match status" value="1"/>
</dbReference>
<dbReference type="SUPFAM" id="SSF51366">
    <property type="entry name" value="Ribulose-phoshate binding barrel"/>
    <property type="match status" value="1"/>
</dbReference>
<dbReference type="EMBL" id="JAWPEX010000004">
    <property type="protein sequence ID" value="MDW2898162.1"/>
    <property type="molecule type" value="Genomic_DNA"/>
</dbReference>
<name>A0AAJ2U9X8_9BACT</name>
<dbReference type="EC" id="5.1.3.1" evidence="3"/>
<dbReference type="EMBL" id="JAWPFC010000009">
    <property type="protein sequence ID" value="MDW2893674.1"/>
    <property type="molecule type" value="Genomic_DNA"/>
</dbReference>
<sequence>MKKKIISPSLLNVSKNNRLKLVRTFLNLGIKWFHFDFMDGKFVENTAISLSEIKKIVTKSKKFICDAHLMSVDPENQIEELIGYVDFVTIHFESKNYDEIHRIILKYSEKIKIGLAIKPSTKIKEILDLLPKIDLILVMSVEPGKGGQDFIQETYQKISNLSKIIRESNYNILIQVDGGIKDFNAKKVFESGADVIVVGTFLAQKPNKTKIQKLLN</sequence>
<dbReference type="Proteomes" id="UP001276398">
    <property type="component" value="Unassembled WGS sequence"/>
</dbReference>
<dbReference type="GO" id="GO:0005975">
    <property type="term" value="P:carbohydrate metabolic process"/>
    <property type="evidence" value="ECO:0007669"/>
    <property type="project" value="InterPro"/>
</dbReference>
<dbReference type="NCBIfam" id="NF004076">
    <property type="entry name" value="PRK05581.1-4"/>
    <property type="match status" value="1"/>
</dbReference>
<dbReference type="GO" id="GO:0046872">
    <property type="term" value="F:metal ion binding"/>
    <property type="evidence" value="ECO:0007669"/>
    <property type="project" value="UniProtKB-KW"/>
</dbReference>
<evidence type="ECO:0000256" key="2">
    <source>
        <dbReference type="ARBA" id="ARBA00023235"/>
    </source>
</evidence>
<proteinExistence type="predicted"/>
<dbReference type="CDD" id="cd00429">
    <property type="entry name" value="RPE"/>
    <property type="match status" value="1"/>
</dbReference>
<dbReference type="InterPro" id="IPR000056">
    <property type="entry name" value="Ribul_P_3_epim-like"/>
</dbReference>
<dbReference type="PROSITE" id="PS01086">
    <property type="entry name" value="RIBUL_P_3_EPIMER_2"/>
    <property type="match status" value="1"/>
</dbReference>
<evidence type="ECO:0000313" key="5">
    <source>
        <dbReference type="EMBL" id="MDW2898162.1"/>
    </source>
</evidence>
<evidence type="ECO:0000313" key="6">
    <source>
        <dbReference type="EMBL" id="MDW2908203.1"/>
    </source>
</evidence>
<evidence type="ECO:0000256" key="1">
    <source>
        <dbReference type="ARBA" id="ARBA00022723"/>
    </source>
</evidence>
<gene>
    <name evidence="4" type="ORF">R7U35_03115</name>
    <name evidence="6" type="ORF">R7V75_00485</name>
    <name evidence="5" type="ORF">R7V77_02375</name>
    <name evidence="3" type="ORF">R7W54_01120</name>
</gene>
<dbReference type="AlphaFoldDB" id="A0AAJ2U9X8"/>
<dbReference type="GO" id="GO:0004750">
    <property type="term" value="F:D-ribulose-phosphate 3-epimerase activity"/>
    <property type="evidence" value="ECO:0007669"/>
    <property type="project" value="UniProtKB-EC"/>
</dbReference>
<accession>A0AAJ2U9X8</accession>
<dbReference type="PANTHER" id="PTHR11749">
    <property type="entry name" value="RIBULOSE-5-PHOSPHATE-3-EPIMERASE"/>
    <property type="match status" value="1"/>
</dbReference>
<keyword evidence="1" id="KW-0479">Metal-binding</keyword>
<evidence type="ECO:0000313" key="8">
    <source>
        <dbReference type="Proteomes" id="UP001281777"/>
    </source>
</evidence>
<dbReference type="EMBL" id="JAWPFE010000004">
    <property type="protein sequence ID" value="MDW2892566.1"/>
    <property type="molecule type" value="Genomic_DNA"/>
</dbReference>
<dbReference type="Pfam" id="PF00834">
    <property type="entry name" value="Ribul_P_3_epim"/>
    <property type="match status" value="1"/>
</dbReference>
<dbReference type="EMBL" id="JAWPFF010000001">
    <property type="protein sequence ID" value="MDW2908203.1"/>
    <property type="molecule type" value="Genomic_DNA"/>
</dbReference>
<dbReference type="Proteomes" id="UP001275471">
    <property type="component" value="Unassembled WGS sequence"/>
</dbReference>
<dbReference type="Proteomes" id="UP001286563">
    <property type="component" value="Unassembled WGS sequence"/>
</dbReference>
<organism evidence="3 8">
    <name type="scientific">Mesomycoplasma ovipneumoniae</name>
    <dbReference type="NCBI Taxonomy" id="29562"/>
    <lineage>
        <taxon>Bacteria</taxon>
        <taxon>Bacillati</taxon>
        <taxon>Mycoplasmatota</taxon>
        <taxon>Mycoplasmoidales</taxon>
        <taxon>Metamycoplasmataceae</taxon>
        <taxon>Mesomycoplasma</taxon>
    </lineage>
</organism>
<evidence type="ECO:0000313" key="7">
    <source>
        <dbReference type="Proteomes" id="UP001275471"/>
    </source>
</evidence>